<keyword evidence="4" id="KW-1185">Reference proteome</keyword>
<feature type="region of interest" description="Disordered" evidence="1">
    <location>
        <begin position="1"/>
        <end position="50"/>
    </location>
</feature>
<organism evidence="3 4">
    <name type="scientific">Pseudolysinimonas kribbensis</name>
    <dbReference type="NCBI Taxonomy" id="433641"/>
    <lineage>
        <taxon>Bacteria</taxon>
        <taxon>Bacillati</taxon>
        <taxon>Actinomycetota</taxon>
        <taxon>Actinomycetes</taxon>
        <taxon>Micrococcales</taxon>
        <taxon>Microbacteriaceae</taxon>
        <taxon>Pseudolysinimonas</taxon>
    </lineage>
</organism>
<evidence type="ECO:0000313" key="4">
    <source>
        <dbReference type="Proteomes" id="UP001157034"/>
    </source>
</evidence>
<evidence type="ECO:0000259" key="2">
    <source>
        <dbReference type="Pfam" id="PF07179"/>
    </source>
</evidence>
<accession>A0ABQ6JYY5</accession>
<comment type="caution">
    <text evidence="3">The sequence shown here is derived from an EMBL/GenBank/DDBJ whole genome shotgun (WGS) entry which is preliminary data.</text>
</comment>
<evidence type="ECO:0000313" key="3">
    <source>
        <dbReference type="EMBL" id="GMA93536.1"/>
    </source>
</evidence>
<dbReference type="InterPro" id="IPR009839">
    <property type="entry name" value="SseB_N"/>
</dbReference>
<dbReference type="RefSeq" id="WP_284252373.1">
    <property type="nucleotide sequence ID" value="NZ_BAAAQO010000003.1"/>
</dbReference>
<dbReference type="EMBL" id="BSVB01000001">
    <property type="protein sequence ID" value="GMA93536.1"/>
    <property type="molecule type" value="Genomic_DNA"/>
</dbReference>
<feature type="domain" description="SseB protein N-terminal" evidence="2">
    <location>
        <begin position="55"/>
        <end position="175"/>
    </location>
</feature>
<gene>
    <name evidence="3" type="ORF">GCM10025881_03600</name>
</gene>
<reference evidence="4" key="1">
    <citation type="journal article" date="2019" name="Int. J. Syst. Evol. Microbiol.">
        <title>The Global Catalogue of Microorganisms (GCM) 10K type strain sequencing project: providing services to taxonomists for standard genome sequencing and annotation.</title>
        <authorList>
            <consortium name="The Broad Institute Genomics Platform"/>
            <consortium name="The Broad Institute Genome Sequencing Center for Infectious Disease"/>
            <person name="Wu L."/>
            <person name="Ma J."/>
        </authorList>
    </citation>
    <scope>NUCLEOTIDE SEQUENCE [LARGE SCALE GENOMIC DNA]</scope>
    <source>
        <strain evidence="4">NBRC 108894</strain>
    </source>
</reference>
<dbReference type="Proteomes" id="UP001157034">
    <property type="component" value="Unassembled WGS sequence"/>
</dbReference>
<proteinExistence type="predicted"/>
<name>A0ABQ6JYY5_9MICO</name>
<dbReference type="Pfam" id="PF07179">
    <property type="entry name" value="SseB"/>
    <property type="match status" value="1"/>
</dbReference>
<sequence length="271" mass="28566">MSEGHFWPSPRPQRRGPSRASGRHEDSAGIPFTGRRFHDNAGAGDDGTAPPRVLEAIRRFRMREVGAPEVVAAVHSARLLVPLVAVRGDEGVGARGRLVDKTQELSIVTVEGPDGRSVLPGFTSVAAMQAWDASARPIPIDAPRVALAAASEGTPLIVIDPGSATEFAVRRPALRPLATGEPWTPSFEDPDVLAAFQASAAGRDELLGVAVGAGDPDARLLGPELLVLLTLRPGLGEEELAVLVGELQRRWSAHPVIAERVDSIGVRVQAG</sequence>
<evidence type="ECO:0000256" key="1">
    <source>
        <dbReference type="SAM" id="MobiDB-lite"/>
    </source>
</evidence>
<protein>
    <recommendedName>
        <fullName evidence="2">SseB protein N-terminal domain-containing protein</fullName>
    </recommendedName>
</protein>